<dbReference type="InterPro" id="IPR019921">
    <property type="entry name" value="Lucif-like_OxRdtase_Rv2161c"/>
</dbReference>
<dbReference type="RefSeq" id="WP_168142282.1">
    <property type="nucleotide sequence ID" value="NZ_CP038799.1"/>
</dbReference>
<dbReference type="InterPro" id="IPR050172">
    <property type="entry name" value="SsuD_RutA_monooxygenase"/>
</dbReference>
<dbReference type="SUPFAM" id="SSF51679">
    <property type="entry name" value="Bacterial luciferase-like"/>
    <property type="match status" value="1"/>
</dbReference>
<evidence type="ECO:0000313" key="7">
    <source>
        <dbReference type="Proteomes" id="UP000501849"/>
    </source>
</evidence>
<reference evidence="6 7" key="1">
    <citation type="submission" date="2019-04" db="EMBL/GenBank/DDBJ databases">
        <title>Draft, Whole-Genome Sequence of the Anthracene-degrading Mycobacterium frederiksbergense LB501T, Isolated from a Polycyclic Aromatic Hydrocarbon (PAH)-Contaminated Soil.</title>
        <authorList>
            <person name="Augelletti F."/>
        </authorList>
    </citation>
    <scope>NUCLEOTIDE SEQUENCE [LARGE SCALE GENOMIC DNA]</scope>
    <source>
        <strain evidence="6 7">LB 501T</strain>
    </source>
</reference>
<dbReference type="EMBL" id="CP038799">
    <property type="protein sequence ID" value="QIV81686.1"/>
    <property type="molecule type" value="Genomic_DNA"/>
</dbReference>
<dbReference type="PANTHER" id="PTHR42847">
    <property type="entry name" value="ALKANESULFONATE MONOOXYGENASE"/>
    <property type="match status" value="1"/>
</dbReference>
<keyword evidence="1" id="KW-0285">Flavoprotein</keyword>
<gene>
    <name evidence="6" type="ORF">EXE63_12850</name>
</gene>
<feature type="domain" description="Luciferase-like" evidence="5">
    <location>
        <begin position="2"/>
        <end position="240"/>
    </location>
</feature>
<keyword evidence="3" id="KW-0560">Oxidoreductase</keyword>
<dbReference type="NCBIfam" id="TIGR03619">
    <property type="entry name" value="F420_Rv2161c"/>
    <property type="match status" value="1"/>
</dbReference>
<dbReference type="Gene3D" id="3.20.20.30">
    <property type="entry name" value="Luciferase-like domain"/>
    <property type="match status" value="1"/>
</dbReference>
<accession>A0A6H0S3F7</accession>
<keyword evidence="7" id="KW-1185">Reference proteome</keyword>
<dbReference type="InterPro" id="IPR011251">
    <property type="entry name" value="Luciferase-like_dom"/>
</dbReference>
<keyword evidence="4" id="KW-0503">Monooxygenase</keyword>
<evidence type="ECO:0000256" key="3">
    <source>
        <dbReference type="ARBA" id="ARBA00023002"/>
    </source>
</evidence>
<dbReference type="Proteomes" id="UP000501849">
    <property type="component" value="Chromosome"/>
</dbReference>
<dbReference type="KEGG" id="mfre:EXE63_12850"/>
<dbReference type="Pfam" id="PF00296">
    <property type="entry name" value="Bac_luciferase"/>
    <property type="match status" value="1"/>
</dbReference>
<evidence type="ECO:0000313" key="6">
    <source>
        <dbReference type="EMBL" id="QIV81686.1"/>
    </source>
</evidence>
<evidence type="ECO:0000256" key="2">
    <source>
        <dbReference type="ARBA" id="ARBA00022643"/>
    </source>
</evidence>
<dbReference type="PANTHER" id="PTHR42847:SF4">
    <property type="entry name" value="ALKANESULFONATE MONOOXYGENASE-RELATED"/>
    <property type="match status" value="1"/>
</dbReference>
<protein>
    <submittedName>
        <fullName evidence="6">LLM class F420-dependent oxidoreductase</fullName>
    </submittedName>
</protein>
<dbReference type="GO" id="GO:0046306">
    <property type="term" value="P:alkanesulfonate catabolic process"/>
    <property type="evidence" value="ECO:0007669"/>
    <property type="project" value="TreeGrafter"/>
</dbReference>
<dbReference type="GO" id="GO:0008726">
    <property type="term" value="F:alkanesulfonate monooxygenase activity"/>
    <property type="evidence" value="ECO:0007669"/>
    <property type="project" value="TreeGrafter"/>
</dbReference>
<organism evidence="6 7">
    <name type="scientific">Mycolicibacterium frederiksbergense</name>
    <dbReference type="NCBI Taxonomy" id="117567"/>
    <lineage>
        <taxon>Bacteria</taxon>
        <taxon>Bacillati</taxon>
        <taxon>Actinomycetota</taxon>
        <taxon>Actinomycetes</taxon>
        <taxon>Mycobacteriales</taxon>
        <taxon>Mycobacteriaceae</taxon>
        <taxon>Mycolicibacterium</taxon>
    </lineage>
</organism>
<sequence>MKLGLFAVNVGAGASAAHARATAALAEELELESLWAIDHVVMPSGYETEYPYDESGKMMGGAEEVEIADPLTWLAFAAAVTRDIKLGTGVIVLPQRNPVVLAKQAATLDVLSEGRLLLGVGVGWLVEEFDAVGVPFADRGRRHDDYVEAMRALWRDTKASVHNTYTNFDNAISLPQPAGRAVPIVIGGRSNRSARRAAEIGDGYFPSITDPRQLSPLLDIMNAEAERLQRDPADIEVTAPYPGNPAELTAAGAGDTAALDRVVAQLQQFAERGVARTLLAGLGEDTLRPLLKQLADHIDLS</sequence>
<proteinExistence type="predicted"/>
<name>A0A6H0S3F7_9MYCO</name>
<evidence type="ECO:0000259" key="5">
    <source>
        <dbReference type="Pfam" id="PF00296"/>
    </source>
</evidence>
<dbReference type="AlphaFoldDB" id="A0A6H0S3F7"/>
<evidence type="ECO:0000256" key="1">
    <source>
        <dbReference type="ARBA" id="ARBA00022630"/>
    </source>
</evidence>
<evidence type="ECO:0000256" key="4">
    <source>
        <dbReference type="ARBA" id="ARBA00023033"/>
    </source>
</evidence>
<dbReference type="InterPro" id="IPR036661">
    <property type="entry name" value="Luciferase-like_sf"/>
</dbReference>
<keyword evidence="2" id="KW-0288">FMN</keyword>